<feature type="chain" id="PRO_5013064889" description="Secreted protein" evidence="1">
    <location>
        <begin position="20"/>
        <end position="70"/>
    </location>
</feature>
<protein>
    <recommendedName>
        <fullName evidence="4">Secreted protein</fullName>
    </recommendedName>
</protein>
<feature type="signal peptide" evidence="1">
    <location>
        <begin position="1"/>
        <end position="19"/>
    </location>
</feature>
<dbReference type="RefSeq" id="WP_079606744.1">
    <property type="nucleotide sequence ID" value="NZ_LT670817.1"/>
</dbReference>
<evidence type="ECO:0000313" key="3">
    <source>
        <dbReference type="Proteomes" id="UP000189796"/>
    </source>
</evidence>
<gene>
    <name evidence="2" type="ORF">SAMN05443248_8785</name>
</gene>
<proteinExistence type="predicted"/>
<evidence type="ECO:0008006" key="4">
    <source>
        <dbReference type="Google" id="ProtNLM"/>
    </source>
</evidence>
<dbReference type="AlphaFoldDB" id="A0A1M5YUD3"/>
<dbReference type="EMBL" id="LT670817">
    <property type="protein sequence ID" value="SHI15529.1"/>
    <property type="molecule type" value="Genomic_DNA"/>
</dbReference>
<reference evidence="2 3" key="1">
    <citation type="submission" date="2016-11" db="EMBL/GenBank/DDBJ databases">
        <authorList>
            <person name="Jaros S."/>
            <person name="Januszkiewicz K."/>
            <person name="Wedrychowicz H."/>
        </authorList>
    </citation>
    <scope>NUCLEOTIDE SEQUENCE [LARGE SCALE GENOMIC DNA]</scope>
    <source>
        <strain evidence="2 3">GAS138</strain>
    </source>
</reference>
<organism evidence="2 3">
    <name type="scientific">Bradyrhizobium erythrophlei</name>
    <dbReference type="NCBI Taxonomy" id="1437360"/>
    <lineage>
        <taxon>Bacteria</taxon>
        <taxon>Pseudomonadati</taxon>
        <taxon>Pseudomonadota</taxon>
        <taxon>Alphaproteobacteria</taxon>
        <taxon>Hyphomicrobiales</taxon>
        <taxon>Nitrobacteraceae</taxon>
        <taxon>Bradyrhizobium</taxon>
    </lineage>
</organism>
<dbReference type="OrthoDB" id="8256527at2"/>
<keyword evidence="1" id="KW-0732">Signal</keyword>
<name>A0A1M5YUD3_9BRAD</name>
<evidence type="ECO:0000256" key="1">
    <source>
        <dbReference type="SAM" id="SignalP"/>
    </source>
</evidence>
<evidence type="ECO:0000313" key="2">
    <source>
        <dbReference type="EMBL" id="SHI15529.1"/>
    </source>
</evidence>
<sequence length="70" mass="7732">MNVTRVLGLVAVGALLVLAAPTERAQALSLSNPAAATAVQDGSKQTTTEVGWRHGRHWGHRRHHCWHCRW</sequence>
<dbReference type="Proteomes" id="UP000189796">
    <property type="component" value="Chromosome I"/>
</dbReference>
<accession>A0A1M5YUD3</accession>